<evidence type="ECO:0000313" key="1">
    <source>
        <dbReference type="EMBL" id="KAF3554082.1"/>
    </source>
</evidence>
<dbReference type="Proteomes" id="UP000712600">
    <property type="component" value="Unassembled WGS sequence"/>
</dbReference>
<sequence>MEWINSKRNWKHDVKYLSMMRIEYGQAGKGCGWLRNDPIIMAGIINLSVQEGLKETEQSVRTHGRVRSLKIETCSLGLGWCIEWLGDVGETCIYDDQDVISEKEQGGRSNEMLGQLGVSSTQLDGVLEARTSVSVLGGYRAGWLAKDGYGLVGSSGQAMGMGNPCRLVLDISRSGLTVPRSLEIKARQGFLLNPETQRKPEQNRGFLYVLGTHSNGQERREKAGIHSQWHEQSRRRMQCRKWFHGSSMEGMMGATHEWILSILESIGSDLMALNQGLGRFRNDAHGLSRAVHGQDPYDPDPCVRLSDHMLVYCDMFVNDAPDVRARLIGSVGTRFHGRLSMCEDSSVLSHAVPKRKGGRLVGLARRASSYPASSSQAPYADPMILEELHDKDERIGALEEQNTTILSENATIRSENATILAELASQKKFNTEIMQKLDRLMSSSSS</sequence>
<reference evidence="1" key="1">
    <citation type="submission" date="2019-12" db="EMBL/GenBank/DDBJ databases">
        <title>Genome sequencing and annotation of Brassica cretica.</title>
        <authorList>
            <person name="Studholme D.J."/>
            <person name="Sarris P."/>
        </authorList>
    </citation>
    <scope>NUCLEOTIDE SEQUENCE</scope>
    <source>
        <strain evidence="1">PFS-109/04</strain>
        <tissue evidence="1">Leaf</tissue>
    </source>
</reference>
<dbReference type="AlphaFoldDB" id="A0A8S9QJ23"/>
<accession>A0A8S9QJ23</accession>
<gene>
    <name evidence="1" type="ORF">F2Q69_00015396</name>
</gene>
<proteinExistence type="predicted"/>
<dbReference type="EMBL" id="QGKX02000996">
    <property type="protein sequence ID" value="KAF3554082.1"/>
    <property type="molecule type" value="Genomic_DNA"/>
</dbReference>
<organism evidence="1 2">
    <name type="scientific">Brassica cretica</name>
    <name type="common">Mustard</name>
    <dbReference type="NCBI Taxonomy" id="69181"/>
    <lineage>
        <taxon>Eukaryota</taxon>
        <taxon>Viridiplantae</taxon>
        <taxon>Streptophyta</taxon>
        <taxon>Embryophyta</taxon>
        <taxon>Tracheophyta</taxon>
        <taxon>Spermatophyta</taxon>
        <taxon>Magnoliopsida</taxon>
        <taxon>eudicotyledons</taxon>
        <taxon>Gunneridae</taxon>
        <taxon>Pentapetalae</taxon>
        <taxon>rosids</taxon>
        <taxon>malvids</taxon>
        <taxon>Brassicales</taxon>
        <taxon>Brassicaceae</taxon>
        <taxon>Brassiceae</taxon>
        <taxon>Brassica</taxon>
    </lineage>
</organism>
<name>A0A8S9QJ23_BRACR</name>
<protein>
    <submittedName>
        <fullName evidence="1">Uncharacterized protein</fullName>
    </submittedName>
</protein>
<comment type="caution">
    <text evidence="1">The sequence shown here is derived from an EMBL/GenBank/DDBJ whole genome shotgun (WGS) entry which is preliminary data.</text>
</comment>
<evidence type="ECO:0000313" key="2">
    <source>
        <dbReference type="Proteomes" id="UP000712600"/>
    </source>
</evidence>